<sequence>MGEKGIGSVLMVCLVLGVLIGQSTASFPSCYKDCFVMCVATPGNSPLICALKCVKNCILHTSPFGNLQDTQYFCKLGCSTTMCTSLSSKQDPGEGKVESCVDSCSETCAIKN</sequence>
<feature type="chain" id="PRO_5044649021" evidence="1">
    <location>
        <begin position="26"/>
        <end position="112"/>
    </location>
</feature>
<keyword evidence="1" id="KW-0732">Signal</keyword>
<reference evidence="3 4" key="1">
    <citation type="submission" date="2025-04" db="UniProtKB">
        <authorList>
            <consortium name="RefSeq"/>
        </authorList>
    </citation>
    <scope>IDENTIFICATION</scope>
    <source>
        <tissue evidence="3 4">Fruit stalk</tissue>
    </source>
</reference>
<dbReference type="Proteomes" id="UP000515121">
    <property type="component" value="Unplaced"/>
</dbReference>
<gene>
    <name evidence="4" type="primary">LOC111281331</name>
    <name evidence="3" type="synonym">LOC111281329</name>
</gene>
<feature type="signal peptide" evidence="1">
    <location>
        <begin position="1"/>
        <end position="25"/>
    </location>
</feature>
<evidence type="ECO:0000313" key="2">
    <source>
        <dbReference type="Proteomes" id="UP000515121"/>
    </source>
</evidence>
<evidence type="ECO:0000313" key="3">
    <source>
        <dbReference type="RefSeq" id="XP_022724793.1"/>
    </source>
</evidence>
<organism evidence="2 4">
    <name type="scientific">Durio zibethinus</name>
    <name type="common">Durian</name>
    <dbReference type="NCBI Taxonomy" id="66656"/>
    <lineage>
        <taxon>Eukaryota</taxon>
        <taxon>Viridiplantae</taxon>
        <taxon>Streptophyta</taxon>
        <taxon>Embryophyta</taxon>
        <taxon>Tracheophyta</taxon>
        <taxon>Spermatophyta</taxon>
        <taxon>Magnoliopsida</taxon>
        <taxon>eudicotyledons</taxon>
        <taxon>Gunneridae</taxon>
        <taxon>Pentapetalae</taxon>
        <taxon>rosids</taxon>
        <taxon>malvids</taxon>
        <taxon>Malvales</taxon>
        <taxon>Malvaceae</taxon>
        <taxon>Helicteroideae</taxon>
        <taxon>Durio</taxon>
    </lineage>
</organism>
<evidence type="ECO:0000256" key="1">
    <source>
        <dbReference type="SAM" id="SignalP"/>
    </source>
</evidence>
<dbReference type="InterPro" id="IPR038975">
    <property type="entry name" value="THNL"/>
</dbReference>
<accession>A0A6P5X8P8</accession>
<dbReference type="AlphaFoldDB" id="A0A6P5X8P8"/>
<proteinExistence type="predicted"/>
<dbReference type="RefSeq" id="XP_022724793.1">
    <property type="nucleotide sequence ID" value="XM_022869058.1"/>
</dbReference>
<dbReference type="KEGG" id="dzi:111281331"/>
<protein>
    <submittedName>
        <fullName evidence="3 4">Thionin-like protein 2</fullName>
    </submittedName>
</protein>
<dbReference type="GeneID" id="111281331"/>
<dbReference type="PANTHER" id="PTHR36312:SF1">
    <property type="entry name" value="OS01G0594500 PROTEIN"/>
    <property type="match status" value="1"/>
</dbReference>
<dbReference type="OrthoDB" id="653285at2759"/>
<dbReference type="KEGG" id="dzi:111281329"/>
<name>A0A6P5X8P8_DURZI</name>
<keyword evidence="2" id="KW-1185">Reference proteome</keyword>
<dbReference type="PANTHER" id="PTHR36312">
    <property type="entry name" value="THIONIN-LIKE PROTEIN 1"/>
    <property type="match status" value="1"/>
</dbReference>
<dbReference type="RefSeq" id="XP_022724794.1">
    <property type="nucleotide sequence ID" value="XM_022869059.1"/>
</dbReference>
<evidence type="ECO:0000313" key="4">
    <source>
        <dbReference type="RefSeq" id="XP_022724794.1"/>
    </source>
</evidence>